<dbReference type="InterPro" id="IPR011701">
    <property type="entry name" value="MFS"/>
</dbReference>
<dbReference type="GO" id="GO:0022857">
    <property type="term" value="F:transmembrane transporter activity"/>
    <property type="evidence" value="ECO:0007669"/>
    <property type="project" value="InterPro"/>
</dbReference>
<dbReference type="Pfam" id="PF07690">
    <property type="entry name" value="MFS_1"/>
    <property type="match status" value="1"/>
</dbReference>
<comment type="subcellular location">
    <subcellularLocation>
        <location evidence="1">Membrane</location>
        <topology evidence="1">Multi-pass membrane protein</topology>
    </subcellularLocation>
</comment>
<evidence type="ECO:0000256" key="2">
    <source>
        <dbReference type="ARBA" id="ARBA00022692"/>
    </source>
</evidence>
<keyword evidence="9" id="KW-1185">Reference proteome</keyword>
<evidence type="ECO:0000313" key="9">
    <source>
        <dbReference type="Proteomes" id="UP000029964"/>
    </source>
</evidence>
<feature type="transmembrane region" description="Helical" evidence="6">
    <location>
        <begin position="573"/>
        <end position="594"/>
    </location>
</feature>
<dbReference type="SUPFAM" id="SSF103473">
    <property type="entry name" value="MFS general substrate transporter"/>
    <property type="match status" value="1"/>
</dbReference>
<keyword evidence="3 6" id="KW-1133">Transmembrane helix</keyword>
<evidence type="ECO:0000256" key="5">
    <source>
        <dbReference type="SAM" id="MobiDB-lite"/>
    </source>
</evidence>
<evidence type="ECO:0000256" key="3">
    <source>
        <dbReference type="ARBA" id="ARBA00022989"/>
    </source>
</evidence>
<dbReference type="InterPro" id="IPR036259">
    <property type="entry name" value="MFS_trans_sf"/>
</dbReference>
<dbReference type="GO" id="GO:0005886">
    <property type="term" value="C:plasma membrane"/>
    <property type="evidence" value="ECO:0007669"/>
    <property type="project" value="TreeGrafter"/>
</dbReference>
<evidence type="ECO:0000256" key="4">
    <source>
        <dbReference type="ARBA" id="ARBA00023136"/>
    </source>
</evidence>
<feature type="compositionally biased region" description="Basic and acidic residues" evidence="5">
    <location>
        <begin position="1"/>
        <end position="22"/>
    </location>
</feature>
<dbReference type="STRING" id="857340.A0A086SV89"/>
<feature type="transmembrane region" description="Helical" evidence="6">
    <location>
        <begin position="96"/>
        <end position="115"/>
    </location>
</feature>
<dbReference type="Proteomes" id="UP000029964">
    <property type="component" value="Unassembled WGS sequence"/>
</dbReference>
<dbReference type="HOGENOM" id="CLU_008455_0_5_1"/>
<evidence type="ECO:0000256" key="1">
    <source>
        <dbReference type="ARBA" id="ARBA00004141"/>
    </source>
</evidence>
<dbReference type="InterPro" id="IPR020846">
    <property type="entry name" value="MFS_dom"/>
</dbReference>
<feature type="transmembrane region" description="Helical" evidence="6">
    <location>
        <begin position="416"/>
        <end position="433"/>
    </location>
</feature>
<feature type="region of interest" description="Disordered" evidence="5">
    <location>
        <begin position="1"/>
        <end position="49"/>
    </location>
</feature>
<feature type="transmembrane region" description="Helical" evidence="6">
    <location>
        <begin position="222"/>
        <end position="246"/>
    </location>
</feature>
<evidence type="ECO:0000313" key="8">
    <source>
        <dbReference type="EMBL" id="KFH41021.1"/>
    </source>
</evidence>
<comment type="caution">
    <text evidence="8">The sequence shown here is derived from an EMBL/GenBank/DDBJ whole genome shotgun (WGS) entry which is preliminary data.</text>
</comment>
<gene>
    <name evidence="8" type="ORF">ACRE_082670</name>
</gene>
<feature type="transmembrane region" description="Helical" evidence="6">
    <location>
        <begin position="192"/>
        <end position="210"/>
    </location>
</feature>
<feature type="transmembrane region" description="Helical" evidence="6">
    <location>
        <begin position="163"/>
        <end position="186"/>
    </location>
</feature>
<dbReference type="AlphaFoldDB" id="A0A086SV89"/>
<dbReference type="PANTHER" id="PTHR23502:SF134">
    <property type="entry name" value="MAJOR FACILITATOR SUPERFAMILY (MFS) PROFILE DOMAIN-CONTAINING PROTEIN-RELATED"/>
    <property type="match status" value="1"/>
</dbReference>
<dbReference type="PANTHER" id="PTHR23502">
    <property type="entry name" value="MAJOR FACILITATOR SUPERFAMILY"/>
    <property type="match status" value="1"/>
</dbReference>
<evidence type="ECO:0000259" key="7">
    <source>
        <dbReference type="PROSITE" id="PS50850"/>
    </source>
</evidence>
<name>A0A086SV89_HAPC1</name>
<dbReference type="Gene3D" id="1.20.1250.20">
    <property type="entry name" value="MFS general substrate transporter like domains"/>
    <property type="match status" value="1"/>
</dbReference>
<evidence type="ECO:0000256" key="6">
    <source>
        <dbReference type="SAM" id="Phobius"/>
    </source>
</evidence>
<protein>
    <submittedName>
        <fullName evidence="8">Putative MFS-type transporter-like protein</fullName>
    </submittedName>
</protein>
<reference evidence="9" key="1">
    <citation type="journal article" date="2014" name="Genome Announc.">
        <title>Genome sequence and annotation of Acremonium chrysogenum, producer of the beta-lactam antibiotic cephalosporin C.</title>
        <authorList>
            <person name="Terfehr D."/>
            <person name="Dahlmann T.A."/>
            <person name="Specht T."/>
            <person name="Zadra I."/>
            <person name="Kuernsteiner H."/>
            <person name="Kueck U."/>
        </authorList>
    </citation>
    <scope>NUCLEOTIDE SEQUENCE [LARGE SCALE GENOMIC DNA]</scope>
    <source>
        <strain evidence="9">ATCC 11550 / CBS 779.69 / DSM 880 / IAM 14645 / JCM 23072 / IMI 49137</strain>
    </source>
</reference>
<organism evidence="8 9">
    <name type="scientific">Hapsidospora chrysogenum (strain ATCC 11550 / CBS 779.69 / DSM 880 / IAM 14645 / JCM 23072 / IMI 49137)</name>
    <name type="common">Acremonium chrysogenum</name>
    <dbReference type="NCBI Taxonomy" id="857340"/>
    <lineage>
        <taxon>Eukaryota</taxon>
        <taxon>Fungi</taxon>
        <taxon>Dikarya</taxon>
        <taxon>Ascomycota</taxon>
        <taxon>Pezizomycotina</taxon>
        <taxon>Sordariomycetes</taxon>
        <taxon>Hypocreomycetidae</taxon>
        <taxon>Hypocreales</taxon>
        <taxon>Bionectriaceae</taxon>
        <taxon>Hapsidospora</taxon>
    </lineage>
</organism>
<dbReference type="OrthoDB" id="6770063at2759"/>
<feature type="transmembrane region" description="Helical" evidence="6">
    <location>
        <begin position="127"/>
        <end position="151"/>
    </location>
</feature>
<feature type="domain" description="Major facilitator superfamily (MFS) profile" evidence="7">
    <location>
        <begin position="97"/>
        <end position="607"/>
    </location>
</feature>
<keyword evidence="2 6" id="KW-0812">Transmembrane</keyword>
<feature type="transmembrane region" description="Helical" evidence="6">
    <location>
        <begin position="508"/>
        <end position="531"/>
    </location>
</feature>
<feature type="transmembrane region" description="Helical" evidence="6">
    <location>
        <begin position="476"/>
        <end position="496"/>
    </location>
</feature>
<keyword evidence="4 6" id="KW-0472">Membrane</keyword>
<feature type="transmembrane region" description="Helical" evidence="6">
    <location>
        <begin position="381"/>
        <end position="404"/>
    </location>
</feature>
<proteinExistence type="predicted"/>
<sequence length="607" mass="65741">MSATEKPPRPPRDDAIESHEEDSQFVEAPRSERRSLPVKTESRDEQQLDDSSPILYLYLTFDSDLPSPPRQPDAAPPPNLGAYVSPLTWSSTRKNVTLALGSIATFLTAYCAGSYSPPSRLIARDLGSTHIVILVGISTFCVGFSLAPMVLAPVSEIWGRYPVFIVAGVVLVVFQAACALVTNAAGMLVCRFFVGAGASVFSSVVGGVLADLWDKEDRNTAMALFSGAVLVGTGAGPLVTAGMVSAMDDGTQAWKWSFWHQAISNGLLLISLAVFFRETRASVLLSRKAKELNRWYMALEREGVYGVWVRDADMHALVTDSESSTGSNENGDGVNGTDGTRTLRRVRWLVKADEERASLGTMMATSAMRPFYMLVTEPVVFWFSLWAAFAWGVLYLAFAVVAYLHLDDFNAACRSYIAMIAGSAAATAVSVWQEDLLNHPQWRQQRGDASREQHTDSKFWALMRRSFPAEAPEARLYFSCITGFFLPAGLFGAFLVPSTSSPDDSGTSLAIGIGFATWGIYSVYLAAFNYLADTYHVYASSALAANSFCRNMVGGAFPVVTGIMFSDMGIRGAGGMLGALGMALTAIPWVLVFSGARVRARSKMAIK</sequence>
<feature type="compositionally biased region" description="Polar residues" evidence="5">
    <location>
        <begin position="320"/>
        <end position="330"/>
    </location>
</feature>
<dbReference type="EMBL" id="JPKY01000151">
    <property type="protein sequence ID" value="KFH41021.1"/>
    <property type="molecule type" value="Genomic_DNA"/>
</dbReference>
<accession>A0A086SV89</accession>
<feature type="region of interest" description="Disordered" evidence="5">
    <location>
        <begin position="319"/>
        <end position="339"/>
    </location>
</feature>
<dbReference type="PROSITE" id="PS50850">
    <property type="entry name" value="MFS"/>
    <property type="match status" value="1"/>
</dbReference>
<feature type="transmembrane region" description="Helical" evidence="6">
    <location>
        <begin position="258"/>
        <end position="276"/>
    </location>
</feature>
<feature type="compositionally biased region" description="Basic and acidic residues" evidence="5">
    <location>
        <begin position="29"/>
        <end position="46"/>
    </location>
</feature>